<dbReference type="Gene3D" id="3.30.499.10">
    <property type="entry name" value="Aconitase, domain 3"/>
    <property type="match status" value="2"/>
</dbReference>
<evidence type="ECO:0000256" key="2">
    <source>
        <dbReference type="ARBA" id="ARBA00022723"/>
    </source>
</evidence>
<evidence type="ECO:0000313" key="7">
    <source>
        <dbReference type="EMBL" id="RGS38359.1"/>
    </source>
</evidence>
<name>A0A395V9R9_9FIRM</name>
<gene>
    <name evidence="7" type="ORF">DWX93_12575</name>
</gene>
<dbReference type="Pfam" id="PF00330">
    <property type="entry name" value="Aconitase"/>
    <property type="match status" value="1"/>
</dbReference>
<dbReference type="EMBL" id="QRVL01000012">
    <property type="protein sequence ID" value="RGS38359.1"/>
    <property type="molecule type" value="Genomic_DNA"/>
</dbReference>
<dbReference type="SUPFAM" id="SSF53732">
    <property type="entry name" value="Aconitase iron-sulfur domain"/>
    <property type="match status" value="1"/>
</dbReference>
<dbReference type="PRINTS" id="PR00415">
    <property type="entry name" value="ACONITASE"/>
</dbReference>
<comment type="subunit">
    <text evidence="1">Monomer.</text>
</comment>
<evidence type="ECO:0000259" key="5">
    <source>
        <dbReference type="Pfam" id="PF00330"/>
    </source>
</evidence>
<reference evidence="7 8" key="1">
    <citation type="submission" date="2018-08" db="EMBL/GenBank/DDBJ databases">
        <title>A genome reference for cultivated species of the human gut microbiota.</title>
        <authorList>
            <person name="Zou Y."/>
            <person name="Xue W."/>
            <person name="Luo G."/>
        </authorList>
    </citation>
    <scope>NUCLEOTIDE SEQUENCE [LARGE SCALE GENOMIC DNA]</scope>
    <source>
        <strain evidence="7 8">AF22-12AC</strain>
    </source>
</reference>
<evidence type="ECO:0000256" key="1">
    <source>
        <dbReference type="ARBA" id="ARBA00011245"/>
    </source>
</evidence>
<dbReference type="Gene3D" id="3.20.19.10">
    <property type="entry name" value="Aconitase, domain 4"/>
    <property type="match status" value="1"/>
</dbReference>
<dbReference type="InterPro" id="IPR036008">
    <property type="entry name" value="Aconitase_4Fe-4S_dom"/>
</dbReference>
<dbReference type="PANTHER" id="PTHR43160">
    <property type="entry name" value="ACONITATE HYDRATASE B"/>
    <property type="match status" value="1"/>
</dbReference>
<dbReference type="GO" id="GO:0005829">
    <property type="term" value="C:cytosol"/>
    <property type="evidence" value="ECO:0007669"/>
    <property type="project" value="TreeGrafter"/>
</dbReference>
<dbReference type="GO" id="GO:0046872">
    <property type="term" value="F:metal ion binding"/>
    <property type="evidence" value="ECO:0007669"/>
    <property type="project" value="UniProtKB-KW"/>
</dbReference>
<dbReference type="InterPro" id="IPR001030">
    <property type="entry name" value="Acoase/IPM_deHydtase_lsu_aba"/>
</dbReference>
<protein>
    <submittedName>
        <fullName evidence="7">Hydratase</fullName>
    </submittedName>
</protein>
<dbReference type="Proteomes" id="UP000266172">
    <property type="component" value="Unassembled WGS sequence"/>
</dbReference>
<dbReference type="NCBIfam" id="NF008503">
    <property type="entry name" value="PRK11413.1"/>
    <property type="match status" value="1"/>
</dbReference>
<evidence type="ECO:0000256" key="4">
    <source>
        <dbReference type="ARBA" id="ARBA00023014"/>
    </source>
</evidence>
<evidence type="ECO:0000256" key="3">
    <source>
        <dbReference type="ARBA" id="ARBA00023004"/>
    </source>
</evidence>
<accession>A0A395V9R9</accession>
<dbReference type="SUPFAM" id="SSF52016">
    <property type="entry name" value="LeuD/IlvD-like"/>
    <property type="match status" value="1"/>
</dbReference>
<dbReference type="RefSeq" id="WP_118097865.1">
    <property type="nucleotide sequence ID" value="NZ_QRVL01000012.1"/>
</dbReference>
<dbReference type="InterPro" id="IPR015931">
    <property type="entry name" value="Acnase/IPM_dHydase_lsu_aba_1/3"/>
</dbReference>
<dbReference type="GO" id="GO:0003994">
    <property type="term" value="F:aconitate hydratase activity"/>
    <property type="evidence" value="ECO:0007669"/>
    <property type="project" value="TreeGrafter"/>
</dbReference>
<organism evidence="7 8">
    <name type="scientific">Roseburia hominis</name>
    <dbReference type="NCBI Taxonomy" id="301301"/>
    <lineage>
        <taxon>Bacteria</taxon>
        <taxon>Bacillati</taxon>
        <taxon>Bacillota</taxon>
        <taxon>Clostridia</taxon>
        <taxon>Lachnospirales</taxon>
        <taxon>Lachnospiraceae</taxon>
        <taxon>Roseburia</taxon>
    </lineage>
</organism>
<keyword evidence="2" id="KW-0479">Metal-binding</keyword>
<dbReference type="PANTHER" id="PTHR43160:SF3">
    <property type="entry name" value="ACONITATE HYDRATASE, MITOCHONDRIAL"/>
    <property type="match status" value="1"/>
</dbReference>
<comment type="caution">
    <text evidence="7">The sequence shown here is derived from an EMBL/GenBank/DDBJ whole genome shotgun (WGS) entry which is preliminary data.</text>
</comment>
<dbReference type="InterPro" id="IPR000573">
    <property type="entry name" value="AconitaseA/IPMdHydase_ssu_swvl"/>
</dbReference>
<dbReference type="UniPathway" id="UPA00223"/>
<sequence>MKLYDSGVYLVNGTELVVDDAQAAAAIKSRTGREVTKAGAAQGTIAYGILKDHNVSGNMDKLQIKFDKLTSHDITFVGIIQTARASGLEKFPIPYVLTNCHNSLCAVGGTINEDDHMFGLTCAKRYGGIYVPPHQAVIHQFAREMLAAGGKMILGSDSHTRYGALGTMAVGEGGPELVKQLLSKTYDIDMPGVVGVYLTGTPRKGVGPQDIALAIIGEVFDRGYVKNKVMEFVGPGVSNMSVDYRIGVDVMTTETTCLSSIWRTDDAVKEFYEIHGREGDYKELNPAAVAYYDGMIEINLDEIKPMIAMPFHPSNTYTIEELNANLMDILDDCEKRAEVSFDGAVKLDLKSKVRNGRLYVDQGIIAGCAGGGFENICDAADILKGASIGPDEFTLSVYPASTPIYMELVKNGAVATLMETGAIVKTAFCGPCFGAGDTPANNAFSIRHSTRNFPNREGSKVQKGQVASVALMDARSIAATAANKGYLTAATDVDVDFSKPKYHFDSAIYANRVFDSKGVADPSVEIQFGPNIKDWPAMSALPENMVLKVVSEIHDPVTTTDELIPSGETSSFRSNPLGLAEFALSRKDPQYVGRAKEIQKAQKAVEEGTCPVEAVEELRPVMDAIRAAFPEKTFGEEMKPGTLGFGSTIFAVKPGDGSAREQAASCQKVLGGWANIANEYATKRYRSNLINWGMLPFVIPEGALPFQNLDYLFLPDIRKAVEEKQSEITAYVVKGSELKEFKLGLGAMTDDEREIILKGCLINYYRG</sequence>
<proteinExistence type="predicted"/>
<dbReference type="InterPro" id="IPR050926">
    <property type="entry name" value="Aconitase/IPM_isomerase"/>
</dbReference>
<keyword evidence="4" id="KW-0411">Iron-sulfur</keyword>
<evidence type="ECO:0000259" key="6">
    <source>
        <dbReference type="Pfam" id="PF00694"/>
    </source>
</evidence>
<keyword evidence="3" id="KW-0408">Iron</keyword>
<feature type="domain" description="Aconitase A/isopropylmalate dehydratase small subunit swivel" evidence="6">
    <location>
        <begin position="655"/>
        <end position="701"/>
    </location>
</feature>
<dbReference type="Pfam" id="PF00694">
    <property type="entry name" value="Aconitase_C"/>
    <property type="match status" value="1"/>
</dbReference>
<evidence type="ECO:0000313" key="8">
    <source>
        <dbReference type="Proteomes" id="UP000266172"/>
    </source>
</evidence>
<dbReference type="InterPro" id="IPR015928">
    <property type="entry name" value="Aconitase/3IPM_dehydase_swvl"/>
</dbReference>
<dbReference type="GO" id="GO:0051539">
    <property type="term" value="F:4 iron, 4 sulfur cluster binding"/>
    <property type="evidence" value="ECO:0007669"/>
    <property type="project" value="TreeGrafter"/>
</dbReference>
<dbReference type="AlphaFoldDB" id="A0A395V9R9"/>
<feature type="domain" description="Aconitase/3-isopropylmalate dehydratase large subunit alpha/beta/alpha" evidence="5">
    <location>
        <begin position="49"/>
        <end position="478"/>
    </location>
</feature>
<dbReference type="GO" id="GO:0006099">
    <property type="term" value="P:tricarboxylic acid cycle"/>
    <property type="evidence" value="ECO:0007669"/>
    <property type="project" value="UniProtKB-UniPathway"/>
</dbReference>